<evidence type="ECO:0000313" key="4">
    <source>
        <dbReference type="Proteomes" id="UP000831485"/>
    </source>
</evidence>
<gene>
    <name evidence="3" type="ORF">M1B72_07980</name>
</gene>
<name>A0ABY4LJX8_9BACT</name>
<dbReference type="InterPro" id="IPR050194">
    <property type="entry name" value="Glycosyltransferase_grp1"/>
</dbReference>
<sequence length="361" mass="39497">MALNRAGVRADVAFVEPRSIRSLSLAALGENHFQTSAAEERGVFTLRMKGWNPWMNSLTGGVAYARLTALLAGDYLRRYGRPDLVHAHNTFWAGYAAHQLMLRHRIPYLVTEHSSRFVLDSVTDEMAPYARKVLSGASAALGVSGAVASALNRHGARGAEVVPNVVDTDFFTLPPKERQREPFTFLAIGNMNYNKGFHVLLRAFASRFKGRRDVRLVLGGEGPQRIEFQQLAGELGLQETVHFTGGLGRNEVREEIWGANALILPSFRETFGVVLIEALSTGIPVIATRSGGPQDVVTPETGLLCEPGNEEELADAMERLMRTPFRPDALRGAAVTTYSEAALVTRLLSTYRSVLHQGALG</sequence>
<keyword evidence="4" id="KW-1185">Reference proteome</keyword>
<dbReference type="SUPFAM" id="SSF53756">
    <property type="entry name" value="UDP-Glycosyltransferase/glycogen phosphorylase"/>
    <property type="match status" value="1"/>
</dbReference>
<evidence type="ECO:0000259" key="2">
    <source>
        <dbReference type="Pfam" id="PF13439"/>
    </source>
</evidence>
<feature type="domain" description="Glycosyltransferase subfamily 4-like N-terminal" evidence="2">
    <location>
        <begin position="72"/>
        <end position="169"/>
    </location>
</feature>
<organism evidence="3 4">
    <name type="scientific">Geomonas paludis</name>
    <dbReference type="NCBI Taxonomy" id="2740185"/>
    <lineage>
        <taxon>Bacteria</taxon>
        <taxon>Pseudomonadati</taxon>
        <taxon>Thermodesulfobacteriota</taxon>
        <taxon>Desulfuromonadia</taxon>
        <taxon>Geobacterales</taxon>
        <taxon>Geobacteraceae</taxon>
        <taxon>Geomonas</taxon>
    </lineage>
</organism>
<keyword evidence="3" id="KW-0808">Transferase</keyword>
<evidence type="ECO:0000259" key="1">
    <source>
        <dbReference type="Pfam" id="PF00534"/>
    </source>
</evidence>
<protein>
    <submittedName>
        <fullName evidence="3">Glycosyltransferase</fullName>
        <ecNumber evidence="3">2.4.-.-</ecNumber>
    </submittedName>
</protein>
<dbReference type="InterPro" id="IPR028098">
    <property type="entry name" value="Glyco_trans_4-like_N"/>
</dbReference>
<feature type="domain" description="Glycosyl transferase family 1" evidence="1">
    <location>
        <begin position="178"/>
        <end position="324"/>
    </location>
</feature>
<dbReference type="PANTHER" id="PTHR45947">
    <property type="entry name" value="SULFOQUINOVOSYL TRANSFERASE SQD2"/>
    <property type="match status" value="1"/>
</dbReference>
<dbReference type="EC" id="2.4.-.-" evidence="3"/>
<dbReference type="PANTHER" id="PTHR45947:SF3">
    <property type="entry name" value="SULFOQUINOVOSYL TRANSFERASE SQD2"/>
    <property type="match status" value="1"/>
</dbReference>
<dbReference type="Gene3D" id="3.40.50.2000">
    <property type="entry name" value="Glycogen Phosphorylase B"/>
    <property type="match status" value="2"/>
</dbReference>
<accession>A0ABY4LJX8</accession>
<dbReference type="Pfam" id="PF00534">
    <property type="entry name" value="Glycos_transf_1"/>
    <property type="match status" value="1"/>
</dbReference>
<dbReference type="EMBL" id="CP096574">
    <property type="protein sequence ID" value="UPU38271.1"/>
    <property type="molecule type" value="Genomic_DNA"/>
</dbReference>
<keyword evidence="3" id="KW-0328">Glycosyltransferase</keyword>
<dbReference type="InterPro" id="IPR001296">
    <property type="entry name" value="Glyco_trans_1"/>
</dbReference>
<reference evidence="3" key="1">
    <citation type="submission" date="2022-04" db="EMBL/GenBank/DDBJ databases">
        <authorList>
            <person name="Liu G."/>
        </authorList>
    </citation>
    <scope>NUCLEOTIDE SEQUENCE</scope>
    <source>
        <strain evidence="3">RG22</strain>
    </source>
</reference>
<dbReference type="GO" id="GO:0016757">
    <property type="term" value="F:glycosyltransferase activity"/>
    <property type="evidence" value="ECO:0007669"/>
    <property type="project" value="UniProtKB-KW"/>
</dbReference>
<dbReference type="Proteomes" id="UP000831485">
    <property type="component" value="Chromosome"/>
</dbReference>
<dbReference type="Pfam" id="PF13439">
    <property type="entry name" value="Glyco_transf_4"/>
    <property type="match status" value="1"/>
</dbReference>
<proteinExistence type="predicted"/>
<evidence type="ECO:0000313" key="3">
    <source>
        <dbReference type="EMBL" id="UPU38271.1"/>
    </source>
</evidence>